<evidence type="ECO:0000313" key="2">
    <source>
        <dbReference type="Proteomes" id="UP000054928"/>
    </source>
</evidence>
<proteinExistence type="predicted"/>
<sequence length="72" mass="8458">MPRNPCVRSSDISFWGSKQTFKKPEVCRLHVEAVVCSNEKINNICQDFLAQSHVLFYRNQEECNVSVFEYKE</sequence>
<protein>
    <submittedName>
        <fullName evidence="1">Uncharacterized protein</fullName>
    </submittedName>
</protein>
<reference evidence="2" key="1">
    <citation type="submission" date="2014-09" db="EMBL/GenBank/DDBJ databases">
        <authorList>
            <person name="Sharma Rahul"/>
            <person name="Thines Marco"/>
        </authorList>
    </citation>
    <scope>NUCLEOTIDE SEQUENCE [LARGE SCALE GENOMIC DNA]</scope>
</reference>
<dbReference type="GeneID" id="59052783"/>
<name>A0A0P1AVZ8_PLAHL</name>
<dbReference type="AlphaFoldDB" id="A0A0P1AVZ8"/>
<dbReference type="RefSeq" id="XP_036263380.1">
    <property type="nucleotide sequence ID" value="XM_036407124.1"/>
</dbReference>
<dbReference type="EMBL" id="CCYD01002047">
    <property type="protein sequence ID" value="CEG46573.1"/>
    <property type="molecule type" value="Genomic_DNA"/>
</dbReference>
<keyword evidence="2" id="KW-1185">Reference proteome</keyword>
<dbReference type="Proteomes" id="UP000054928">
    <property type="component" value="Unassembled WGS sequence"/>
</dbReference>
<organism evidence="1 2">
    <name type="scientific">Plasmopara halstedii</name>
    <name type="common">Downy mildew of sunflower</name>
    <dbReference type="NCBI Taxonomy" id="4781"/>
    <lineage>
        <taxon>Eukaryota</taxon>
        <taxon>Sar</taxon>
        <taxon>Stramenopiles</taxon>
        <taxon>Oomycota</taxon>
        <taxon>Peronosporomycetes</taxon>
        <taxon>Peronosporales</taxon>
        <taxon>Peronosporaceae</taxon>
        <taxon>Plasmopara</taxon>
    </lineage>
</organism>
<evidence type="ECO:0000313" key="1">
    <source>
        <dbReference type="EMBL" id="CEG46573.1"/>
    </source>
</evidence>
<accession>A0A0P1AVZ8</accession>